<dbReference type="AlphaFoldDB" id="A0A8J3UJP3"/>
<dbReference type="GO" id="GO:0005829">
    <property type="term" value="C:cytosol"/>
    <property type="evidence" value="ECO:0007669"/>
    <property type="project" value="TreeGrafter"/>
</dbReference>
<dbReference type="RefSeq" id="WP_239094669.1">
    <property type="nucleotide sequence ID" value="NZ_BAAAKY010000028.1"/>
</dbReference>
<name>A0A8J3UJP3_9ACTN</name>
<proteinExistence type="predicted"/>
<sequence>MGSPGRSRRRLLSGEPYRTVFDGRGLTMSRTMSGQEREAFLAEVRVAVVSVVDGDAHGPLTVPIWYEYAPGGDIVLITARDSRKARLIRQAGRFSLCVQSTEVPYRYVSVEGPVTGIDESVTSDERRAFAGRYLGEEGGGRYVASSVEATDRMIRIRMRPEVWLSEDQS</sequence>
<dbReference type="SUPFAM" id="SSF50475">
    <property type="entry name" value="FMN-binding split barrel"/>
    <property type="match status" value="1"/>
</dbReference>
<dbReference type="EMBL" id="BOOQ01000007">
    <property type="protein sequence ID" value="GII44967.1"/>
    <property type="molecule type" value="Genomic_DNA"/>
</dbReference>
<dbReference type="Pfam" id="PF01243">
    <property type="entry name" value="PNPOx_N"/>
    <property type="match status" value="1"/>
</dbReference>
<dbReference type="InterPro" id="IPR012349">
    <property type="entry name" value="Split_barrel_FMN-bd"/>
</dbReference>
<keyword evidence="1" id="KW-0560">Oxidoreductase</keyword>
<dbReference type="Proteomes" id="UP000644610">
    <property type="component" value="Unassembled WGS sequence"/>
</dbReference>
<protein>
    <submittedName>
        <fullName evidence="3">Pyridoxamine 5'-phosphate oxidase</fullName>
    </submittedName>
</protein>
<dbReference type="InterPro" id="IPR052019">
    <property type="entry name" value="F420H2_bilvrd_red/Heme_oxyg"/>
</dbReference>
<dbReference type="PANTHER" id="PTHR35176">
    <property type="entry name" value="HEME OXYGENASE HI_0854-RELATED"/>
    <property type="match status" value="1"/>
</dbReference>
<gene>
    <name evidence="3" type="ORF">Psi02_13910</name>
</gene>
<dbReference type="PANTHER" id="PTHR35176:SF6">
    <property type="entry name" value="HEME OXYGENASE HI_0854-RELATED"/>
    <property type="match status" value="1"/>
</dbReference>
<evidence type="ECO:0000313" key="4">
    <source>
        <dbReference type="Proteomes" id="UP000644610"/>
    </source>
</evidence>
<dbReference type="GO" id="GO:0070967">
    <property type="term" value="F:coenzyme F420 binding"/>
    <property type="evidence" value="ECO:0007669"/>
    <property type="project" value="TreeGrafter"/>
</dbReference>
<evidence type="ECO:0000259" key="2">
    <source>
        <dbReference type="Pfam" id="PF01243"/>
    </source>
</evidence>
<reference evidence="3" key="1">
    <citation type="submission" date="2021-01" db="EMBL/GenBank/DDBJ databases">
        <title>Whole genome shotgun sequence of Planotetraspora silvatica NBRC 100141.</title>
        <authorList>
            <person name="Komaki H."/>
            <person name="Tamura T."/>
        </authorList>
    </citation>
    <scope>NUCLEOTIDE SEQUENCE</scope>
    <source>
        <strain evidence="3">NBRC 100141</strain>
    </source>
</reference>
<evidence type="ECO:0000256" key="1">
    <source>
        <dbReference type="ARBA" id="ARBA00023002"/>
    </source>
</evidence>
<feature type="domain" description="Pyridoxamine 5'-phosphate oxidase N-terminal" evidence="2">
    <location>
        <begin position="35"/>
        <end position="143"/>
    </location>
</feature>
<accession>A0A8J3UJP3</accession>
<keyword evidence="4" id="KW-1185">Reference proteome</keyword>
<organism evidence="3 4">
    <name type="scientific">Planotetraspora silvatica</name>
    <dbReference type="NCBI Taxonomy" id="234614"/>
    <lineage>
        <taxon>Bacteria</taxon>
        <taxon>Bacillati</taxon>
        <taxon>Actinomycetota</taxon>
        <taxon>Actinomycetes</taxon>
        <taxon>Streptosporangiales</taxon>
        <taxon>Streptosporangiaceae</taxon>
        <taxon>Planotetraspora</taxon>
    </lineage>
</organism>
<comment type="caution">
    <text evidence="3">The sequence shown here is derived from an EMBL/GenBank/DDBJ whole genome shotgun (WGS) entry which is preliminary data.</text>
</comment>
<dbReference type="InterPro" id="IPR011576">
    <property type="entry name" value="Pyridox_Oxase_N"/>
</dbReference>
<evidence type="ECO:0000313" key="3">
    <source>
        <dbReference type="EMBL" id="GII44967.1"/>
    </source>
</evidence>
<dbReference type="Gene3D" id="2.30.110.10">
    <property type="entry name" value="Electron Transport, Fmn-binding Protein, Chain A"/>
    <property type="match status" value="1"/>
</dbReference>
<dbReference type="GO" id="GO:0016627">
    <property type="term" value="F:oxidoreductase activity, acting on the CH-CH group of donors"/>
    <property type="evidence" value="ECO:0007669"/>
    <property type="project" value="TreeGrafter"/>
</dbReference>